<feature type="binding site" evidence="3">
    <location>
        <position position="41"/>
    </location>
    <ligand>
        <name>ATP</name>
        <dbReference type="ChEBI" id="CHEBI:30616"/>
    </ligand>
</feature>
<feature type="domain" description="Protein kinase" evidence="5">
    <location>
        <begin position="12"/>
        <end position="263"/>
    </location>
</feature>
<name>A0ABR2GNP0_9EUKA</name>
<keyword evidence="6" id="KW-0808">Transferase</keyword>
<dbReference type="InterPro" id="IPR000719">
    <property type="entry name" value="Prot_kinase_dom"/>
</dbReference>
<reference evidence="6 7" key="1">
    <citation type="submission" date="2024-04" db="EMBL/GenBank/DDBJ databases">
        <title>Tritrichomonas musculus Genome.</title>
        <authorList>
            <person name="Alves-Ferreira E."/>
            <person name="Grigg M."/>
            <person name="Lorenzi H."/>
            <person name="Galac M."/>
        </authorList>
    </citation>
    <scope>NUCLEOTIDE SEQUENCE [LARGE SCALE GENOMIC DNA]</scope>
    <source>
        <strain evidence="6 7">EAF2021</strain>
    </source>
</reference>
<evidence type="ECO:0000256" key="3">
    <source>
        <dbReference type="PROSITE-ProRule" id="PRU10141"/>
    </source>
</evidence>
<evidence type="ECO:0000256" key="4">
    <source>
        <dbReference type="SAM" id="MobiDB-lite"/>
    </source>
</evidence>
<dbReference type="EMBL" id="JAPFFF010000079">
    <property type="protein sequence ID" value="KAK8835570.1"/>
    <property type="molecule type" value="Genomic_DNA"/>
</dbReference>
<dbReference type="Proteomes" id="UP001470230">
    <property type="component" value="Unassembled WGS sequence"/>
</dbReference>
<dbReference type="PROSITE" id="PS00108">
    <property type="entry name" value="PROTEIN_KINASE_ST"/>
    <property type="match status" value="1"/>
</dbReference>
<evidence type="ECO:0000313" key="6">
    <source>
        <dbReference type="EMBL" id="KAK8835570.1"/>
    </source>
</evidence>
<accession>A0ABR2GNP0</accession>
<protein>
    <submittedName>
        <fullName evidence="6">Serine/threonine-protein kinase brsk1</fullName>
    </submittedName>
</protein>
<sequence length="530" mass="60543">MSEGKPQAIGPYIIQRVLGEGTTGKVKLAYHKETGQQVAIKIISKSSFEQKPNLQTKVQREIALMRVVDHPNILKLYDVLESHRHLCMILEYAQNGELFDFLVVRRCLPVDMAIDFFRQIVLSIEYLHVHGICHRDLKPENILLDANNRIKIADFGFARWVKTRVTETSCGSPHYAAPEVIRGIPYDGRKADIWSLGVILYALLAGYLPFDDPSIRVVLHKVKKGAYEMPQFPADIQDLIRRLIVVDPNQRLTIEQIKSHPCFRRDLEDSYLLPYPIPDIADEGSLDPKSLSPSILKVLTQIGFSEEEELNEQLRATGNTMAKVFVSMITAKLDLERLPWDEKSHWAGKERSDQPGDKASKDQLDANSFMKTATTTKSPKTSNPSDNSSGEIAINDPFHRHKERIKLQQSLDIHSMAIRPNWLICEDDANTTMESSVIKANDKCFYGKKIWFIMSRCQDASNEFGLQWFHPNPMIIYARAPDSTFYISIVANFKELDEINICSRLHKGDESMFEDFCEKLYQTVDEITIL</sequence>
<dbReference type="InterPro" id="IPR017441">
    <property type="entry name" value="Protein_kinase_ATP_BS"/>
</dbReference>
<dbReference type="PROSITE" id="PS00107">
    <property type="entry name" value="PROTEIN_KINASE_ATP"/>
    <property type="match status" value="1"/>
</dbReference>
<keyword evidence="1 3" id="KW-0547">Nucleotide-binding</keyword>
<organism evidence="6 7">
    <name type="scientific">Tritrichomonas musculus</name>
    <dbReference type="NCBI Taxonomy" id="1915356"/>
    <lineage>
        <taxon>Eukaryota</taxon>
        <taxon>Metamonada</taxon>
        <taxon>Parabasalia</taxon>
        <taxon>Tritrichomonadida</taxon>
        <taxon>Tritrichomonadidae</taxon>
        <taxon>Tritrichomonas</taxon>
    </lineage>
</organism>
<keyword evidence="7" id="KW-1185">Reference proteome</keyword>
<dbReference type="Pfam" id="PF00069">
    <property type="entry name" value="Pkinase"/>
    <property type="match status" value="1"/>
</dbReference>
<evidence type="ECO:0000256" key="2">
    <source>
        <dbReference type="ARBA" id="ARBA00022840"/>
    </source>
</evidence>
<dbReference type="GO" id="GO:0016301">
    <property type="term" value="F:kinase activity"/>
    <property type="evidence" value="ECO:0007669"/>
    <property type="project" value="UniProtKB-KW"/>
</dbReference>
<dbReference type="PANTHER" id="PTHR24346:SF110">
    <property type="entry name" value="NON-SPECIFIC SERINE_THREONINE PROTEIN KINASE"/>
    <property type="match status" value="1"/>
</dbReference>
<gene>
    <name evidence="6" type="ORF">M9Y10_042456</name>
</gene>
<feature type="region of interest" description="Disordered" evidence="4">
    <location>
        <begin position="371"/>
        <end position="393"/>
    </location>
</feature>
<evidence type="ECO:0000259" key="5">
    <source>
        <dbReference type="PROSITE" id="PS50011"/>
    </source>
</evidence>
<evidence type="ECO:0000256" key="1">
    <source>
        <dbReference type="ARBA" id="ARBA00022741"/>
    </source>
</evidence>
<dbReference type="SMART" id="SM00220">
    <property type="entry name" value="S_TKc"/>
    <property type="match status" value="1"/>
</dbReference>
<evidence type="ECO:0000313" key="7">
    <source>
        <dbReference type="Proteomes" id="UP001470230"/>
    </source>
</evidence>
<dbReference type="PROSITE" id="PS50011">
    <property type="entry name" value="PROTEIN_KINASE_DOM"/>
    <property type="match status" value="1"/>
</dbReference>
<keyword evidence="6" id="KW-0418">Kinase</keyword>
<proteinExistence type="predicted"/>
<dbReference type="SUPFAM" id="SSF56112">
    <property type="entry name" value="Protein kinase-like (PK-like)"/>
    <property type="match status" value="1"/>
</dbReference>
<comment type="caution">
    <text evidence="6">The sequence shown here is derived from an EMBL/GenBank/DDBJ whole genome shotgun (WGS) entry which is preliminary data.</text>
</comment>
<keyword evidence="2 3" id="KW-0067">ATP-binding</keyword>
<dbReference type="PANTHER" id="PTHR24346">
    <property type="entry name" value="MAP/MICROTUBULE AFFINITY-REGULATING KINASE"/>
    <property type="match status" value="1"/>
</dbReference>
<dbReference type="Gene3D" id="1.10.510.10">
    <property type="entry name" value="Transferase(Phosphotransferase) domain 1"/>
    <property type="match status" value="1"/>
</dbReference>
<dbReference type="InterPro" id="IPR011009">
    <property type="entry name" value="Kinase-like_dom_sf"/>
</dbReference>
<feature type="compositionally biased region" description="Low complexity" evidence="4">
    <location>
        <begin position="371"/>
        <end position="385"/>
    </location>
</feature>
<dbReference type="InterPro" id="IPR008271">
    <property type="entry name" value="Ser/Thr_kinase_AS"/>
</dbReference>